<evidence type="ECO:0000256" key="3">
    <source>
        <dbReference type="ARBA" id="ARBA00023235"/>
    </source>
</evidence>
<feature type="domain" description="TRUD" evidence="5">
    <location>
        <begin position="156"/>
        <end position="301"/>
    </location>
</feature>
<evidence type="ECO:0000259" key="5">
    <source>
        <dbReference type="PROSITE" id="PS50984"/>
    </source>
</evidence>
<dbReference type="InterPro" id="IPR020103">
    <property type="entry name" value="PsdUridine_synth_cat_dom_sf"/>
</dbReference>
<dbReference type="GO" id="GO:0160150">
    <property type="term" value="F:tRNA pseudouridine(13) synthase activity"/>
    <property type="evidence" value="ECO:0007669"/>
    <property type="project" value="UniProtKB-EC"/>
</dbReference>
<sequence length="342" mass="37860">MWPWEAPLQGRLKASPEDFRVEELPATLPDGAGEHLWLEIEKRGLNTEDVAVWIARSAGVGRGAVSYAGRKDRHAVTRQWFSVACAPEVDSASWAVPKPGEAIAADAWLRVCRHARHARKLRTGHLAGNRFTLRLRELEGDGDMAEQVLERIRAGGVPAYFGEQRFGHANRERAYDWLGGGRRPRGRNQRSLLLSAARAELFNAVLAERVRRGDWDRILPGERVNLDGSGSVFTADTVDAELEARAARLDVHPTGPLWGRGDPGTGGEVRELEDAVAAQHEVLVRGLEAEGLKAARRALRLVPRSMEWEWETSRVLRLQLELGPGEYATSVVEALMRTSAGE</sequence>
<proteinExistence type="inferred from homology"/>
<dbReference type="Gene3D" id="3.30.2340.10">
    <property type="entry name" value="TruD, insertion domain"/>
    <property type="match status" value="1"/>
</dbReference>
<dbReference type="OrthoDB" id="1550679at2"/>
<dbReference type="InterPro" id="IPR043165">
    <property type="entry name" value="TruD_insert_sf"/>
</dbReference>
<dbReference type="PANTHER" id="PTHR47811:SF1">
    <property type="entry name" value="TRNA PSEUDOURIDINE SYNTHASE D"/>
    <property type="match status" value="1"/>
</dbReference>
<keyword evidence="2 4" id="KW-0819">tRNA processing</keyword>
<dbReference type="Pfam" id="PF01142">
    <property type="entry name" value="TruD"/>
    <property type="match status" value="2"/>
</dbReference>
<dbReference type="PANTHER" id="PTHR47811">
    <property type="entry name" value="TRNA PSEUDOURIDINE SYNTHASE D"/>
    <property type="match status" value="1"/>
</dbReference>
<dbReference type="InterPro" id="IPR042214">
    <property type="entry name" value="TruD_catalytic"/>
</dbReference>
<organism evidence="6 7">
    <name type="scientific">Thioalkalivibrio halophilus</name>
    <dbReference type="NCBI Taxonomy" id="252474"/>
    <lineage>
        <taxon>Bacteria</taxon>
        <taxon>Pseudomonadati</taxon>
        <taxon>Pseudomonadota</taxon>
        <taxon>Gammaproteobacteria</taxon>
        <taxon>Chromatiales</taxon>
        <taxon>Ectothiorhodospiraceae</taxon>
        <taxon>Thioalkalivibrio</taxon>
    </lineage>
</organism>
<dbReference type="InterPro" id="IPR020119">
    <property type="entry name" value="PsdUridine_synth_TruD_CS"/>
</dbReference>
<evidence type="ECO:0000256" key="4">
    <source>
        <dbReference type="HAMAP-Rule" id="MF_01082"/>
    </source>
</evidence>
<dbReference type="EC" id="5.4.99.27" evidence="4"/>
<reference evidence="6 7" key="1">
    <citation type="submission" date="2017-02" db="EMBL/GenBank/DDBJ databases">
        <title>Genomic diversity within the haloalkaliphilic genus Thioalkalivibrio.</title>
        <authorList>
            <person name="Ahn A.-C."/>
            <person name="Meier-Kolthoff J."/>
            <person name="Overmars L."/>
            <person name="Richter M."/>
            <person name="Woyke T."/>
            <person name="Sorokin D.Y."/>
            <person name="Muyzer G."/>
        </authorList>
    </citation>
    <scope>NUCLEOTIDE SEQUENCE [LARGE SCALE GENOMIC DNA]</scope>
    <source>
        <strain evidence="6 7">HL17</strain>
    </source>
</reference>
<dbReference type="GO" id="GO:0003723">
    <property type="term" value="F:RNA binding"/>
    <property type="evidence" value="ECO:0007669"/>
    <property type="project" value="InterPro"/>
</dbReference>
<dbReference type="PROSITE" id="PS01268">
    <property type="entry name" value="UPF0024"/>
    <property type="match status" value="1"/>
</dbReference>
<dbReference type="Gene3D" id="3.30.2350.20">
    <property type="entry name" value="TruD, catalytic domain"/>
    <property type="match status" value="1"/>
</dbReference>
<evidence type="ECO:0000256" key="1">
    <source>
        <dbReference type="ARBA" id="ARBA00007953"/>
    </source>
</evidence>
<dbReference type="GO" id="GO:0005829">
    <property type="term" value="C:cytosol"/>
    <property type="evidence" value="ECO:0007669"/>
    <property type="project" value="TreeGrafter"/>
</dbReference>
<comment type="function">
    <text evidence="4">Responsible for synthesis of pseudouridine from uracil-13 in transfer RNAs.</text>
</comment>
<gene>
    <name evidence="4" type="primary">truD</name>
    <name evidence="6" type="ORF">B1A74_07470</name>
</gene>
<dbReference type="PROSITE" id="PS50984">
    <property type="entry name" value="TRUD"/>
    <property type="match status" value="1"/>
</dbReference>
<evidence type="ECO:0000256" key="2">
    <source>
        <dbReference type="ARBA" id="ARBA00022694"/>
    </source>
</evidence>
<dbReference type="InterPro" id="IPR011760">
    <property type="entry name" value="PsdUridine_synth_TruD_insert"/>
</dbReference>
<dbReference type="RefSeq" id="WP_077244235.1">
    <property type="nucleotide sequence ID" value="NZ_MUZR01000023.1"/>
</dbReference>
<dbReference type="AlphaFoldDB" id="A0A1V2ZYK9"/>
<dbReference type="InterPro" id="IPR050170">
    <property type="entry name" value="TruD_pseudoU_synthase"/>
</dbReference>
<accession>A0A1V2ZYK9</accession>
<dbReference type="Proteomes" id="UP000189177">
    <property type="component" value="Unassembled WGS sequence"/>
</dbReference>
<name>A0A1V2ZYK9_9GAMM</name>
<comment type="similarity">
    <text evidence="1 4">Belongs to the pseudouridine synthase TruD family.</text>
</comment>
<protein>
    <recommendedName>
        <fullName evidence="4">tRNA pseudouridine synthase D</fullName>
        <ecNumber evidence="4">5.4.99.27</ecNumber>
    </recommendedName>
    <alternativeName>
        <fullName evidence="4">tRNA pseudouridine(13) synthase</fullName>
    </alternativeName>
    <alternativeName>
        <fullName evidence="4">tRNA pseudouridylate synthase D</fullName>
    </alternativeName>
    <alternativeName>
        <fullName evidence="4">tRNA-uridine isomerase D</fullName>
    </alternativeName>
</protein>
<comment type="catalytic activity">
    <reaction evidence="4">
        <text>uridine(13) in tRNA = pseudouridine(13) in tRNA</text>
        <dbReference type="Rhea" id="RHEA:42540"/>
        <dbReference type="Rhea" id="RHEA-COMP:10105"/>
        <dbReference type="Rhea" id="RHEA-COMP:10106"/>
        <dbReference type="ChEBI" id="CHEBI:65314"/>
        <dbReference type="ChEBI" id="CHEBI:65315"/>
        <dbReference type="EC" id="5.4.99.27"/>
    </reaction>
</comment>
<keyword evidence="7" id="KW-1185">Reference proteome</keyword>
<dbReference type="EMBL" id="MUZR01000023">
    <property type="protein sequence ID" value="OOC10131.1"/>
    <property type="molecule type" value="Genomic_DNA"/>
</dbReference>
<dbReference type="SUPFAM" id="SSF55120">
    <property type="entry name" value="Pseudouridine synthase"/>
    <property type="match status" value="1"/>
</dbReference>
<evidence type="ECO:0000313" key="7">
    <source>
        <dbReference type="Proteomes" id="UP000189177"/>
    </source>
</evidence>
<comment type="caution">
    <text evidence="6">The sequence shown here is derived from an EMBL/GenBank/DDBJ whole genome shotgun (WGS) entry which is preliminary data.</text>
</comment>
<dbReference type="InterPro" id="IPR001656">
    <property type="entry name" value="PsdUridine_synth_TruD"/>
</dbReference>
<dbReference type="STRING" id="252474.B1A74_07470"/>
<keyword evidence="3 4" id="KW-0413">Isomerase</keyword>
<feature type="active site" description="Nucleophile" evidence="4">
    <location>
        <position position="72"/>
    </location>
</feature>
<dbReference type="HAMAP" id="MF_01082">
    <property type="entry name" value="TruD"/>
    <property type="match status" value="1"/>
</dbReference>
<evidence type="ECO:0000313" key="6">
    <source>
        <dbReference type="EMBL" id="OOC10131.1"/>
    </source>
</evidence>
<dbReference type="GO" id="GO:0031119">
    <property type="term" value="P:tRNA pseudouridine synthesis"/>
    <property type="evidence" value="ECO:0007669"/>
    <property type="project" value="UniProtKB-UniRule"/>
</dbReference>